<dbReference type="InterPro" id="IPR029044">
    <property type="entry name" value="Nucleotide-diphossugar_trans"/>
</dbReference>
<dbReference type="PROSITE" id="PS50231">
    <property type="entry name" value="RICIN_B_LECTIN"/>
    <property type="match status" value="1"/>
</dbReference>
<dbReference type="InterPro" id="IPR001173">
    <property type="entry name" value="Glyco_trans_2-like"/>
</dbReference>
<dbReference type="Pfam" id="PF00652">
    <property type="entry name" value="Ricin_B_lectin"/>
    <property type="match status" value="1"/>
</dbReference>
<evidence type="ECO:0000313" key="19">
    <source>
        <dbReference type="Proteomes" id="UP001482620"/>
    </source>
</evidence>
<dbReference type="Gene3D" id="3.90.550.10">
    <property type="entry name" value="Spore Coat Polysaccharide Biosynthesis Protein SpsA, Chain A"/>
    <property type="match status" value="1"/>
</dbReference>
<comment type="cofactor">
    <cofactor evidence="1 15">
        <name>Mn(2+)</name>
        <dbReference type="ChEBI" id="CHEBI:29035"/>
    </cofactor>
</comment>
<keyword evidence="14 15" id="KW-0464">Manganese</keyword>
<protein>
    <recommendedName>
        <fullName evidence="5 15">Polypeptide N-acetylgalactosaminyltransferase</fullName>
        <ecNumber evidence="15">2.4.1.-</ecNumber>
    </recommendedName>
    <alternativeName>
        <fullName evidence="15">Protein-UDP acetylgalactosaminyltransferase</fullName>
    </alternativeName>
</protein>
<keyword evidence="19" id="KW-1185">Reference proteome</keyword>
<evidence type="ECO:0000256" key="10">
    <source>
        <dbReference type="ARBA" id="ARBA00022989"/>
    </source>
</evidence>
<evidence type="ECO:0000256" key="12">
    <source>
        <dbReference type="ARBA" id="ARBA00023136"/>
    </source>
</evidence>
<gene>
    <name evidence="18" type="primary">GALNT3</name>
    <name evidence="18" type="ORF">ILYODFUR_000484</name>
</gene>
<dbReference type="CDD" id="cd02510">
    <property type="entry name" value="pp-GalNAc-T"/>
    <property type="match status" value="1"/>
</dbReference>
<proteinExistence type="inferred from homology"/>
<comment type="subcellular location">
    <subcellularLocation>
        <location evidence="2 15">Golgi apparatus membrane</location>
        <topology evidence="2 15">Single-pass type II membrane protein</topology>
    </subcellularLocation>
</comment>
<accession>A0ABV0V073</accession>
<dbReference type="InterPro" id="IPR000772">
    <property type="entry name" value="Ricin_B_lectin"/>
</dbReference>
<evidence type="ECO:0000313" key="18">
    <source>
        <dbReference type="EMBL" id="MEQ2250409.1"/>
    </source>
</evidence>
<organism evidence="18 19">
    <name type="scientific">Ilyodon furcidens</name>
    <name type="common">goldbreast splitfin</name>
    <dbReference type="NCBI Taxonomy" id="33524"/>
    <lineage>
        <taxon>Eukaryota</taxon>
        <taxon>Metazoa</taxon>
        <taxon>Chordata</taxon>
        <taxon>Craniata</taxon>
        <taxon>Vertebrata</taxon>
        <taxon>Euteleostomi</taxon>
        <taxon>Actinopterygii</taxon>
        <taxon>Neopterygii</taxon>
        <taxon>Teleostei</taxon>
        <taxon>Neoteleostei</taxon>
        <taxon>Acanthomorphata</taxon>
        <taxon>Ovalentaria</taxon>
        <taxon>Atherinomorphae</taxon>
        <taxon>Cyprinodontiformes</taxon>
        <taxon>Goodeidae</taxon>
        <taxon>Ilyodon</taxon>
    </lineage>
</organism>
<keyword evidence="7 15" id="KW-0812">Transmembrane</keyword>
<keyword evidence="13 15" id="KW-1015">Disulfide bond</keyword>
<dbReference type="InterPro" id="IPR035992">
    <property type="entry name" value="Ricin_B-like_lectins"/>
</dbReference>
<evidence type="ECO:0000256" key="16">
    <source>
        <dbReference type="SAM" id="MobiDB-lite"/>
    </source>
</evidence>
<evidence type="ECO:0000256" key="3">
    <source>
        <dbReference type="ARBA" id="ARBA00004922"/>
    </source>
</evidence>
<feature type="region of interest" description="Disordered" evidence="16">
    <location>
        <begin position="58"/>
        <end position="77"/>
    </location>
</feature>
<evidence type="ECO:0000256" key="6">
    <source>
        <dbReference type="ARBA" id="ARBA00022676"/>
    </source>
</evidence>
<sequence>MGEDGGGTQSPQMESLRDRLQIGHQGTRQAVESSGICCAQARRCATAFYLRGAHLDPTRRKCGESSDSCTAGSSSTTSHSQVRRMTVFRRVLRRPLHPLKLAIVTLVFVTFLFFIQWEVGAQNQQEDPWLKDMAVKRDSMLGMVIGAVNNFKHAMPKMQIKAPVRQQDKPGGASCLPGHYTAAELRPALERPPQNPLSPGAAGKPFHTDSLSPEEQKEKDKGEEKHCFNVYASDRISLSRDLGADTRPPECIEQTFKRCPSLPTTSVIIVFHNEAWSTLLRTVYSVLHTSPAILLKEIILVDDASVDDVLKDELDAYLKQLNIVQVVRQRERKGLITARLLGASFATGDTLTFLDAHCECFHGWLEPLLARIAENYTAVVSPDITTIELNTFEFMKPSPYGQHHNRGNFDWSLSFGWETLPDHEKQRRKDETYPIKTPTFAGGLFSISKEYFYLIGSYDEEMEIWGGENIEMSFRVWQCGGQLEIIPCSIVGHVFRTKSPHTFPKGTQVIARNQVRLAEVWMDEYKEIFYRRNQQAAQMAKDKSFGDISKRMDLRERLQCKSFSWYLNNVYPEVFMPDLSPLRFGSVKNVGKDTCLDAGENNEGGKPLIMYPCHGLGGNQYFEYSTRHEIRHNIQKELCLHGVGVAVKLDDCQYKGRNTFVGAQQKWELKDNQLLYLPELNMCLSARHEDPYLAPCSPSDRYQHWSFI</sequence>
<reference evidence="18 19" key="1">
    <citation type="submission" date="2021-06" db="EMBL/GenBank/DDBJ databases">
        <authorList>
            <person name="Palmer J.M."/>
        </authorList>
    </citation>
    <scope>NUCLEOTIDE SEQUENCE [LARGE SCALE GENOMIC DNA]</scope>
    <source>
        <strain evidence="19">if_2019</strain>
        <tissue evidence="18">Muscle</tissue>
    </source>
</reference>
<evidence type="ECO:0000256" key="5">
    <source>
        <dbReference type="ARBA" id="ARBA00012644"/>
    </source>
</evidence>
<evidence type="ECO:0000256" key="2">
    <source>
        <dbReference type="ARBA" id="ARBA00004323"/>
    </source>
</evidence>
<dbReference type="Proteomes" id="UP001482620">
    <property type="component" value="Unassembled WGS sequence"/>
</dbReference>
<feature type="domain" description="Ricin B lectin" evidence="17">
    <location>
        <begin position="584"/>
        <end position="708"/>
    </location>
</feature>
<keyword evidence="11 15" id="KW-0333">Golgi apparatus</keyword>
<name>A0ABV0V073_9TELE</name>
<comment type="pathway">
    <text evidence="3 15">Protein modification; protein glycosylation.</text>
</comment>
<keyword evidence="15" id="KW-0808">Transferase</keyword>
<dbReference type="PANTHER" id="PTHR11675:SF33">
    <property type="entry name" value="POLYPEPTIDE N-ACETYLGALACTOSAMINYLTRANSFERASE 3"/>
    <property type="match status" value="1"/>
</dbReference>
<keyword evidence="8 15" id="KW-0430">Lectin</keyword>
<dbReference type="SUPFAM" id="SSF50370">
    <property type="entry name" value="Ricin B-like lectins"/>
    <property type="match status" value="1"/>
</dbReference>
<dbReference type="SUPFAM" id="SSF53448">
    <property type="entry name" value="Nucleotide-diphospho-sugar transferases"/>
    <property type="match status" value="1"/>
</dbReference>
<dbReference type="EC" id="2.4.1.-" evidence="15"/>
<comment type="similarity">
    <text evidence="4 15">Belongs to the glycosyltransferase 2 family. GalNAc-T subfamily.</text>
</comment>
<evidence type="ECO:0000256" key="9">
    <source>
        <dbReference type="ARBA" id="ARBA00022968"/>
    </source>
</evidence>
<evidence type="ECO:0000256" key="7">
    <source>
        <dbReference type="ARBA" id="ARBA00022692"/>
    </source>
</evidence>
<dbReference type="Pfam" id="PF00535">
    <property type="entry name" value="Glycos_transf_2"/>
    <property type="match status" value="1"/>
</dbReference>
<feature type="transmembrane region" description="Helical" evidence="15">
    <location>
        <begin position="99"/>
        <end position="117"/>
    </location>
</feature>
<keyword evidence="9" id="KW-0735">Signal-anchor</keyword>
<evidence type="ECO:0000256" key="11">
    <source>
        <dbReference type="ARBA" id="ARBA00023034"/>
    </source>
</evidence>
<evidence type="ECO:0000256" key="14">
    <source>
        <dbReference type="ARBA" id="ARBA00023211"/>
    </source>
</evidence>
<evidence type="ECO:0000256" key="8">
    <source>
        <dbReference type="ARBA" id="ARBA00022734"/>
    </source>
</evidence>
<dbReference type="PANTHER" id="PTHR11675">
    <property type="entry name" value="N-ACETYLGALACTOSAMINYLTRANSFERASE"/>
    <property type="match status" value="1"/>
</dbReference>
<feature type="compositionally biased region" description="Basic and acidic residues" evidence="16">
    <location>
        <begin position="214"/>
        <end position="224"/>
    </location>
</feature>
<dbReference type="Gene3D" id="2.80.10.50">
    <property type="match status" value="1"/>
</dbReference>
<keyword evidence="12 15" id="KW-0472">Membrane</keyword>
<evidence type="ECO:0000256" key="4">
    <source>
        <dbReference type="ARBA" id="ARBA00005680"/>
    </source>
</evidence>
<feature type="region of interest" description="Disordered" evidence="16">
    <location>
        <begin position="190"/>
        <end position="224"/>
    </location>
</feature>
<evidence type="ECO:0000256" key="13">
    <source>
        <dbReference type="ARBA" id="ARBA00023157"/>
    </source>
</evidence>
<dbReference type="SMART" id="SM00458">
    <property type="entry name" value="RICIN"/>
    <property type="match status" value="1"/>
</dbReference>
<dbReference type="EMBL" id="JAHRIQ010092703">
    <property type="protein sequence ID" value="MEQ2250409.1"/>
    <property type="molecule type" value="Genomic_DNA"/>
</dbReference>
<evidence type="ECO:0000256" key="1">
    <source>
        <dbReference type="ARBA" id="ARBA00001936"/>
    </source>
</evidence>
<evidence type="ECO:0000259" key="17">
    <source>
        <dbReference type="SMART" id="SM00458"/>
    </source>
</evidence>
<keyword evidence="6 15" id="KW-0328">Glycosyltransferase</keyword>
<evidence type="ECO:0000256" key="15">
    <source>
        <dbReference type="RuleBase" id="RU361242"/>
    </source>
</evidence>
<feature type="compositionally biased region" description="Low complexity" evidence="16">
    <location>
        <begin position="65"/>
        <end position="77"/>
    </location>
</feature>
<dbReference type="InterPro" id="IPR045885">
    <property type="entry name" value="GalNAc-T"/>
</dbReference>
<keyword evidence="10 15" id="KW-1133">Transmembrane helix</keyword>
<comment type="caution">
    <text evidence="18">The sequence shown here is derived from an EMBL/GenBank/DDBJ whole genome shotgun (WGS) entry which is preliminary data.</text>
</comment>